<proteinExistence type="predicted"/>
<evidence type="ECO:0000256" key="1">
    <source>
        <dbReference type="SAM" id="MobiDB-lite"/>
    </source>
</evidence>
<evidence type="ECO:0000313" key="2">
    <source>
        <dbReference type="EMBL" id="MEQ2168722.1"/>
    </source>
</evidence>
<name>A0ABV0NBG1_9TELE</name>
<keyword evidence="3" id="KW-1185">Reference proteome</keyword>
<dbReference type="Proteomes" id="UP001476798">
    <property type="component" value="Unassembled WGS sequence"/>
</dbReference>
<sequence length="107" mass="11585">VNIIADVQHVFQVISPSSYLSRGDSLSDRASVPDVVPSALTRSWIVPVEPVGAWERDLSLSPDTWHTDGSLTAEPRPEGFPGGPVNQSPGLVRISCCFLQLLHTHIT</sequence>
<feature type="non-terminal residue" evidence="2">
    <location>
        <position position="1"/>
    </location>
</feature>
<feature type="region of interest" description="Disordered" evidence="1">
    <location>
        <begin position="65"/>
        <end position="85"/>
    </location>
</feature>
<dbReference type="EMBL" id="JAHRIO010031447">
    <property type="protein sequence ID" value="MEQ2168722.1"/>
    <property type="molecule type" value="Genomic_DNA"/>
</dbReference>
<reference evidence="2 3" key="1">
    <citation type="submission" date="2021-06" db="EMBL/GenBank/DDBJ databases">
        <authorList>
            <person name="Palmer J.M."/>
        </authorList>
    </citation>
    <scope>NUCLEOTIDE SEQUENCE [LARGE SCALE GENOMIC DNA]</scope>
    <source>
        <strain evidence="2 3">GA_2019</strain>
        <tissue evidence="2">Muscle</tissue>
    </source>
</reference>
<accession>A0ABV0NBG1</accession>
<comment type="caution">
    <text evidence="2">The sequence shown here is derived from an EMBL/GenBank/DDBJ whole genome shotgun (WGS) entry which is preliminary data.</text>
</comment>
<organism evidence="2 3">
    <name type="scientific">Goodea atripinnis</name>
    <dbReference type="NCBI Taxonomy" id="208336"/>
    <lineage>
        <taxon>Eukaryota</taxon>
        <taxon>Metazoa</taxon>
        <taxon>Chordata</taxon>
        <taxon>Craniata</taxon>
        <taxon>Vertebrata</taxon>
        <taxon>Euteleostomi</taxon>
        <taxon>Actinopterygii</taxon>
        <taxon>Neopterygii</taxon>
        <taxon>Teleostei</taxon>
        <taxon>Neoteleostei</taxon>
        <taxon>Acanthomorphata</taxon>
        <taxon>Ovalentaria</taxon>
        <taxon>Atherinomorphae</taxon>
        <taxon>Cyprinodontiformes</taxon>
        <taxon>Goodeidae</taxon>
        <taxon>Goodea</taxon>
    </lineage>
</organism>
<protein>
    <submittedName>
        <fullName evidence="2">Uncharacterized protein</fullName>
    </submittedName>
</protein>
<gene>
    <name evidence="2" type="ORF">GOODEAATRI_017726</name>
</gene>
<evidence type="ECO:0000313" key="3">
    <source>
        <dbReference type="Proteomes" id="UP001476798"/>
    </source>
</evidence>